<keyword evidence="2" id="KW-1185">Reference proteome</keyword>
<protein>
    <submittedName>
        <fullName evidence="1">Uncharacterized protein</fullName>
    </submittedName>
</protein>
<dbReference type="KEGG" id="byl:A4V09_22135"/>
<evidence type="ECO:0000313" key="2">
    <source>
        <dbReference type="Proteomes" id="UP000092574"/>
    </source>
</evidence>
<sequence length="70" mass="8129">MVLACYPANQREGDIILEHLKGQPCKYQEIGSDGGYDIGAVYRWLELLEIHSYTAIREYQNNVMKKRILL</sequence>
<dbReference type="AlphaFoldDB" id="A0A1C7IF42"/>
<organism evidence="1 2">
    <name type="scientific">Blautia pseudococcoides</name>
    <dbReference type="NCBI Taxonomy" id="1796616"/>
    <lineage>
        <taxon>Bacteria</taxon>
        <taxon>Bacillati</taxon>
        <taxon>Bacillota</taxon>
        <taxon>Clostridia</taxon>
        <taxon>Lachnospirales</taxon>
        <taxon>Lachnospiraceae</taxon>
        <taxon>Blautia</taxon>
    </lineage>
</organism>
<gene>
    <name evidence="1" type="ORF">A4V09_22135</name>
</gene>
<name>A0A1C7IF42_9FIRM</name>
<dbReference type="EMBL" id="CP015405">
    <property type="protein sequence ID" value="ANU78205.1"/>
    <property type="molecule type" value="Genomic_DNA"/>
</dbReference>
<reference evidence="1" key="1">
    <citation type="submission" date="2017-04" db="EMBL/GenBank/DDBJ databases">
        <title>Complete Genome Sequences of Twelve Strains of a Stable Defined Moderately Diverse Mouse Microbiota 2 (sDMDMm2).</title>
        <authorList>
            <person name="Uchimura Y."/>
            <person name="Wyss M."/>
            <person name="Brugiroux S."/>
            <person name="Limenitakis J.P."/>
            <person name="Stecher B."/>
            <person name="McCoy K.D."/>
            <person name="Macpherson A.J."/>
        </authorList>
    </citation>
    <scope>NUCLEOTIDE SEQUENCE</scope>
    <source>
        <strain evidence="1">YL58</strain>
    </source>
</reference>
<accession>A0A1C7IF42</accession>
<proteinExistence type="predicted"/>
<dbReference type="Proteomes" id="UP000092574">
    <property type="component" value="Chromosome"/>
</dbReference>
<evidence type="ECO:0000313" key="1">
    <source>
        <dbReference type="EMBL" id="ANU78205.1"/>
    </source>
</evidence>